<evidence type="ECO:0000313" key="1">
    <source>
        <dbReference type="EMBL" id="KAG0122676.1"/>
    </source>
</evidence>
<dbReference type="Proteomes" id="UP000618051">
    <property type="component" value="Unassembled WGS sequence"/>
</dbReference>
<dbReference type="AlphaFoldDB" id="A0A835NVG7"/>
<reference evidence="1" key="1">
    <citation type="submission" date="2020-10" db="EMBL/GenBank/DDBJ databases">
        <title>Feather gene expression reveals the developmental basis of iridescence in African starlings.</title>
        <authorList>
            <person name="Rubenstein D.R."/>
        </authorList>
    </citation>
    <scope>NUCLEOTIDE SEQUENCE</scope>
    <source>
        <strain evidence="1">SS15</strain>
        <tissue evidence="1">Liver</tissue>
    </source>
</reference>
<dbReference type="EMBL" id="JADDUC020000025">
    <property type="protein sequence ID" value="KAI1231614.1"/>
    <property type="molecule type" value="Genomic_DNA"/>
</dbReference>
<sequence>MMSSALLTANVGSSGVTAWFVLFHSSTRACLRELVKCVPSCPATLIPGPVRISKWPKASGGLGCPGEAGSTLWTRQFYNIKKNGKAARHAHSRCCAPGKFWMGSRQCLVAKKDEGLGKKRKQSAKPSSFNIPVSVSWECHWSMGRTEKMRSCNITCLRGALVITWIIQSAFGLESVSLDYCISSRTKSCAGDSDLEENVFFSGGHKDNVLVLSSFRLPQLPWLAQCEVATGLPQLSLLGRGQHESIFPQSCTNPGLFLSHTHPAAAENLHGVFLQDSGWWGAVFFCRAQISLKGWHRCFWAEILLEKDEIIQEEQISDL</sequence>
<evidence type="ECO:0000313" key="2">
    <source>
        <dbReference type="EMBL" id="KAI1231614.1"/>
    </source>
</evidence>
<comment type="caution">
    <text evidence="1">The sequence shown here is derived from an EMBL/GenBank/DDBJ whole genome shotgun (WGS) entry which is preliminary data.</text>
</comment>
<gene>
    <name evidence="2" type="ORF">IHE44_0007689</name>
    <name evidence="1" type="ORF">IHE44_008742</name>
</gene>
<dbReference type="EMBL" id="JADDUC010000034">
    <property type="protein sequence ID" value="KAG0122676.1"/>
    <property type="molecule type" value="Genomic_DNA"/>
</dbReference>
<protein>
    <submittedName>
        <fullName evidence="1">Uncharacterized protein</fullName>
    </submittedName>
</protein>
<evidence type="ECO:0000313" key="3">
    <source>
        <dbReference type="Proteomes" id="UP000618051"/>
    </source>
</evidence>
<reference evidence="2 3" key="2">
    <citation type="journal article" date="2021" name="J. Hered.">
        <title>Feather Gene Expression Elucidates the Developmental Basis of Plumage Iridescence in African Starlings.</title>
        <authorList>
            <person name="Rubenstein D.R."/>
            <person name="Corvelo A."/>
            <person name="MacManes M.D."/>
            <person name="Maia R."/>
            <person name="Narzisi G."/>
            <person name="Rousaki A."/>
            <person name="Vandenabeele P."/>
            <person name="Shawkey M.D."/>
            <person name="Solomon J."/>
        </authorList>
    </citation>
    <scope>NUCLEOTIDE SEQUENCE [LARGE SCALE GENOMIC DNA]</scope>
    <source>
        <strain evidence="2">SS15</strain>
    </source>
</reference>
<proteinExistence type="predicted"/>
<name>A0A835NVG7_9PASS</name>
<keyword evidence="3" id="KW-1185">Reference proteome</keyword>
<reference evidence="2" key="3">
    <citation type="submission" date="2022-01" db="EMBL/GenBank/DDBJ databases">
        <authorList>
            <person name="Rubenstein D.R."/>
        </authorList>
    </citation>
    <scope>NUCLEOTIDE SEQUENCE</scope>
    <source>
        <strain evidence="2">SS15</strain>
        <tissue evidence="2">Liver</tissue>
    </source>
</reference>
<accession>A0A835NVG7</accession>
<organism evidence="1">
    <name type="scientific">Lamprotornis superbus</name>
    <dbReference type="NCBI Taxonomy" id="245042"/>
    <lineage>
        <taxon>Eukaryota</taxon>
        <taxon>Metazoa</taxon>
        <taxon>Chordata</taxon>
        <taxon>Craniata</taxon>
        <taxon>Vertebrata</taxon>
        <taxon>Euteleostomi</taxon>
        <taxon>Archelosauria</taxon>
        <taxon>Archosauria</taxon>
        <taxon>Dinosauria</taxon>
        <taxon>Saurischia</taxon>
        <taxon>Theropoda</taxon>
        <taxon>Coelurosauria</taxon>
        <taxon>Aves</taxon>
        <taxon>Neognathae</taxon>
        <taxon>Neoaves</taxon>
        <taxon>Telluraves</taxon>
        <taxon>Australaves</taxon>
        <taxon>Passeriformes</taxon>
        <taxon>Sturnidae</taxon>
        <taxon>Lamprotornis</taxon>
    </lineage>
</organism>